<name>A0AA88VLG6_9ASTE</name>
<evidence type="ECO:0000259" key="5">
    <source>
        <dbReference type="PROSITE" id="PS51471"/>
    </source>
</evidence>
<evidence type="ECO:0000313" key="7">
    <source>
        <dbReference type="Proteomes" id="UP001188597"/>
    </source>
</evidence>
<evidence type="ECO:0000256" key="1">
    <source>
        <dbReference type="ARBA" id="ARBA00008056"/>
    </source>
</evidence>
<dbReference type="Pfam" id="PF03171">
    <property type="entry name" value="2OG-FeII_Oxy"/>
    <property type="match status" value="1"/>
</dbReference>
<evidence type="ECO:0000256" key="4">
    <source>
        <dbReference type="RuleBase" id="RU003682"/>
    </source>
</evidence>
<sequence length="343" mass="38637">MVSNGDPAVEKSEFIQEIVRRNPSCIPERYHRREEDKAKYVDMSALAEDIPVLDLTLLSNGNKEELQKLDNACKDWGFFQVTNHGIAAEVLQGTKKATADFFNLPIQEKTKYSFHPEFKTGYGQPFPVAENEILDWSDSLLLLLGPSQNRFPNFGSCCKGAVEAYSDGIRKVTEELFGCLSLIMGLEKDTLLGLHEELTTVMQMNYYPLCSRPDQVLGLTSHTDLGTIAILMQDDDVTGLQIRHNEGWVPVKPLPNSMVMNIGDILEIWSNGKYKSIEHRAVTNETRERKSVGLFSLHTPQWKLNHWKTSWLPKSVVESTKRSSMVIISKGQSSEGSRGRNTS</sequence>
<dbReference type="GO" id="GO:0016705">
    <property type="term" value="F:oxidoreductase activity, acting on paired donors, with incorporation or reduction of molecular oxygen"/>
    <property type="evidence" value="ECO:0007669"/>
    <property type="project" value="UniProtKB-ARBA"/>
</dbReference>
<dbReference type="AlphaFoldDB" id="A0AA88VLG6"/>
<organism evidence="6 7">
    <name type="scientific">Escallonia herrerae</name>
    <dbReference type="NCBI Taxonomy" id="1293975"/>
    <lineage>
        <taxon>Eukaryota</taxon>
        <taxon>Viridiplantae</taxon>
        <taxon>Streptophyta</taxon>
        <taxon>Embryophyta</taxon>
        <taxon>Tracheophyta</taxon>
        <taxon>Spermatophyta</taxon>
        <taxon>Magnoliopsida</taxon>
        <taxon>eudicotyledons</taxon>
        <taxon>Gunneridae</taxon>
        <taxon>Pentapetalae</taxon>
        <taxon>asterids</taxon>
        <taxon>campanulids</taxon>
        <taxon>Escalloniales</taxon>
        <taxon>Escalloniaceae</taxon>
        <taxon>Escallonia</taxon>
    </lineage>
</organism>
<comment type="caution">
    <text evidence="6">The sequence shown here is derived from an EMBL/GenBank/DDBJ whole genome shotgun (WGS) entry which is preliminary data.</text>
</comment>
<gene>
    <name evidence="6" type="ORF">RJ639_015444</name>
</gene>
<accession>A0AA88VLG6</accession>
<dbReference type="Gene3D" id="2.60.120.330">
    <property type="entry name" value="B-lactam Antibiotic, Isopenicillin N Synthase, Chain"/>
    <property type="match status" value="1"/>
</dbReference>
<keyword evidence="3 4" id="KW-0408">Iron</keyword>
<evidence type="ECO:0000256" key="3">
    <source>
        <dbReference type="ARBA" id="ARBA00023004"/>
    </source>
</evidence>
<proteinExistence type="inferred from homology"/>
<feature type="domain" description="Fe2OG dioxygenase" evidence="5">
    <location>
        <begin position="198"/>
        <end position="300"/>
    </location>
</feature>
<dbReference type="SUPFAM" id="SSF51197">
    <property type="entry name" value="Clavaminate synthase-like"/>
    <property type="match status" value="1"/>
</dbReference>
<dbReference type="InterPro" id="IPR044861">
    <property type="entry name" value="IPNS-like_FE2OG_OXY"/>
</dbReference>
<evidence type="ECO:0000313" key="6">
    <source>
        <dbReference type="EMBL" id="KAK3009483.1"/>
    </source>
</evidence>
<comment type="similarity">
    <text evidence="1 4">Belongs to the iron/ascorbate-dependent oxidoreductase family.</text>
</comment>
<protein>
    <recommendedName>
        <fullName evidence="5">Fe2OG dioxygenase domain-containing protein</fullName>
    </recommendedName>
</protein>
<dbReference type="PROSITE" id="PS51471">
    <property type="entry name" value="FE2OG_OXY"/>
    <property type="match status" value="1"/>
</dbReference>
<dbReference type="GO" id="GO:0046872">
    <property type="term" value="F:metal ion binding"/>
    <property type="evidence" value="ECO:0007669"/>
    <property type="project" value="UniProtKB-KW"/>
</dbReference>
<dbReference type="Pfam" id="PF14226">
    <property type="entry name" value="DIOX_N"/>
    <property type="match status" value="1"/>
</dbReference>
<evidence type="ECO:0000256" key="2">
    <source>
        <dbReference type="ARBA" id="ARBA00022723"/>
    </source>
</evidence>
<dbReference type="EMBL" id="JAVXUP010001643">
    <property type="protein sequence ID" value="KAK3009483.1"/>
    <property type="molecule type" value="Genomic_DNA"/>
</dbReference>
<keyword evidence="4" id="KW-0560">Oxidoreductase</keyword>
<dbReference type="Proteomes" id="UP001188597">
    <property type="component" value="Unassembled WGS sequence"/>
</dbReference>
<dbReference type="InterPro" id="IPR027443">
    <property type="entry name" value="IPNS-like_sf"/>
</dbReference>
<dbReference type="FunFam" id="2.60.120.330:FF:000079">
    <property type="entry name" value="Protein SRG1"/>
    <property type="match status" value="1"/>
</dbReference>
<dbReference type="InterPro" id="IPR050295">
    <property type="entry name" value="Plant_2OG-oxidoreductases"/>
</dbReference>
<reference evidence="6" key="1">
    <citation type="submission" date="2022-12" db="EMBL/GenBank/DDBJ databases">
        <title>Draft genome assemblies for two species of Escallonia (Escalloniales).</title>
        <authorList>
            <person name="Chanderbali A."/>
            <person name="Dervinis C."/>
            <person name="Anghel I."/>
            <person name="Soltis D."/>
            <person name="Soltis P."/>
            <person name="Zapata F."/>
        </authorList>
    </citation>
    <scope>NUCLEOTIDE SEQUENCE</scope>
    <source>
        <strain evidence="6">UCBG64.0493</strain>
        <tissue evidence="6">Leaf</tissue>
    </source>
</reference>
<keyword evidence="2 4" id="KW-0479">Metal-binding</keyword>
<dbReference type="InterPro" id="IPR005123">
    <property type="entry name" value="Oxoglu/Fe-dep_dioxygenase_dom"/>
</dbReference>
<dbReference type="InterPro" id="IPR026992">
    <property type="entry name" value="DIOX_N"/>
</dbReference>
<keyword evidence="7" id="KW-1185">Reference proteome</keyword>
<dbReference type="PANTHER" id="PTHR47991">
    <property type="entry name" value="OXOGLUTARATE/IRON-DEPENDENT DIOXYGENASE"/>
    <property type="match status" value="1"/>
</dbReference>